<dbReference type="EC" id="2.7.13.3" evidence="2"/>
<gene>
    <name evidence="10" type="ORF">SAMN04487945_2515</name>
</gene>
<evidence type="ECO:0000259" key="9">
    <source>
        <dbReference type="PROSITE" id="PS50113"/>
    </source>
</evidence>
<dbReference type="Proteomes" id="UP000198518">
    <property type="component" value="Unassembled WGS sequence"/>
</dbReference>
<dbReference type="InterPro" id="IPR036097">
    <property type="entry name" value="HisK_dim/P_sf"/>
</dbReference>
<name>A0A1I0QDT1_9EURY</name>
<dbReference type="Pfam" id="PF02518">
    <property type="entry name" value="HATPase_c"/>
    <property type="match status" value="1"/>
</dbReference>
<proteinExistence type="predicted"/>
<dbReference type="AlphaFoldDB" id="A0A1I0QDT1"/>
<dbReference type="Pfam" id="PF00989">
    <property type="entry name" value="PAS"/>
    <property type="match status" value="1"/>
</dbReference>
<dbReference type="PANTHER" id="PTHR43304:SF1">
    <property type="entry name" value="PAC DOMAIN-CONTAINING PROTEIN"/>
    <property type="match status" value="1"/>
</dbReference>
<dbReference type="InterPro" id="IPR003594">
    <property type="entry name" value="HATPase_dom"/>
</dbReference>
<dbReference type="InterPro" id="IPR005467">
    <property type="entry name" value="His_kinase_dom"/>
</dbReference>
<dbReference type="PROSITE" id="PS50109">
    <property type="entry name" value="HIS_KIN"/>
    <property type="match status" value="1"/>
</dbReference>
<dbReference type="InterPro" id="IPR004358">
    <property type="entry name" value="Sig_transdc_His_kin-like_C"/>
</dbReference>
<feature type="domain" description="PAS" evidence="8">
    <location>
        <begin position="487"/>
        <end position="559"/>
    </location>
</feature>
<dbReference type="InterPro" id="IPR013656">
    <property type="entry name" value="PAS_4"/>
</dbReference>
<dbReference type="PRINTS" id="PR00344">
    <property type="entry name" value="BCTRLSENSOR"/>
</dbReference>
<dbReference type="GO" id="GO:0000155">
    <property type="term" value="F:phosphorelay sensor kinase activity"/>
    <property type="evidence" value="ECO:0007669"/>
    <property type="project" value="InterPro"/>
</dbReference>
<dbReference type="InterPro" id="IPR001610">
    <property type="entry name" value="PAC"/>
</dbReference>
<evidence type="ECO:0000256" key="5">
    <source>
        <dbReference type="ARBA" id="ARBA00022777"/>
    </source>
</evidence>
<dbReference type="RefSeq" id="WP_089669752.1">
    <property type="nucleotide sequence ID" value="NZ_FOJA01000001.1"/>
</dbReference>
<dbReference type="InterPro" id="IPR035965">
    <property type="entry name" value="PAS-like_dom_sf"/>
</dbReference>
<dbReference type="SUPFAM" id="SSF55874">
    <property type="entry name" value="ATPase domain of HSP90 chaperone/DNA topoisomerase II/histidine kinase"/>
    <property type="match status" value="1"/>
</dbReference>
<dbReference type="SUPFAM" id="SSF47384">
    <property type="entry name" value="Homodimeric domain of signal transducing histidine kinase"/>
    <property type="match status" value="1"/>
</dbReference>
<evidence type="ECO:0000256" key="4">
    <source>
        <dbReference type="ARBA" id="ARBA00022679"/>
    </source>
</evidence>
<dbReference type="PROSITE" id="PS50113">
    <property type="entry name" value="PAC"/>
    <property type="match status" value="3"/>
</dbReference>
<organism evidence="10 11">
    <name type="scientific">Halobacterium jilantaiense</name>
    <dbReference type="NCBI Taxonomy" id="355548"/>
    <lineage>
        <taxon>Archaea</taxon>
        <taxon>Methanobacteriati</taxon>
        <taxon>Methanobacteriota</taxon>
        <taxon>Stenosarchaea group</taxon>
        <taxon>Halobacteria</taxon>
        <taxon>Halobacteriales</taxon>
        <taxon>Halobacteriaceae</taxon>
        <taxon>Halobacterium</taxon>
    </lineage>
</organism>
<comment type="catalytic activity">
    <reaction evidence="1">
        <text>ATP + protein L-histidine = ADP + protein N-phospho-L-histidine.</text>
        <dbReference type="EC" id="2.7.13.3"/>
    </reaction>
</comment>
<feature type="domain" description="PAS" evidence="8">
    <location>
        <begin position="237"/>
        <end position="307"/>
    </location>
</feature>
<dbReference type="SMART" id="SM00086">
    <property type="entry name" value="PAC"/>
    <property type="match status" value="4"/>
</dbReference>
<dbReference type="CDD" id="cd00130">
    <property type="entry name" value="PAS"/>
    <property type="match status" value="6"/>
</dbReference>
<evidence type="ECO:0000256" key="3">
    <source>
        <dbReference type="ARBA" id="ARBA00022553"/>
    </source>
</evidence>
<evidence type="ECO:0000259" key="8">
    <source>
        <dbReference type="PROSITE" id="PS50112"/>
    </source>
</evidence>
<keyword evidence="4" id="KW-0808">Transferase</keyword>
<dbReference type="STRING" id="355548.SAMN04487945_2515"/>
<feature type="domain" description="PAS" evidence="8">
    <location>
        <begin position="137"/>
        <end position="186"/>
    </location>
</feature>
<evidence type="ECO:0000313" key="11">
    <source>
        <dbReference type="Proteomes" id="UP000198518"/>
    </source>
</evidence>
<dbReference type="Gene3D" id="2.10.70.100">
    <property type="match status" value="1"/>
</dbReference>
<evidence type="ECO:0000256" key="1">
    <source>
        <dbReference type="ARBA" id="ARBA00000085"/>
    </source>
</evidence>
<feature type="domain" description="PAC" evidence="9">
    <location>
        <begin position="563"/>
        <end position="616"/>
    </location>
</feature>
<dbReference type="InterPro" id="IPR036890">
    <property type="entry name" value="HATPase_C_sf"/>
</dbReference>
<evidence type="ECO:0000313" key="10">
    <source>
        <dbReference type="EMBL" id="SEW25219.1"/>
    </source>
</evidence>
<dbReference type="Pfam" id="PF08447">
    <property type="entry name" value="PAS_3"/>
    <property type="match status" value="2"/>
</dbReference>
<feature type="domain" description="PAS" evidence="8">
    <location>
        <begin position="360"/>
        <end position="431"/>
    </location>
</feature>
<dbReference type="NCBIfam" id="TIGR00229">
    <property type="entry name" value="sensory_box"/>
    <property type="match status" value="5"/>
</dbReference>
<feature type="domain" description="Histidine kinase" evidence="7">
    <location>
        <begin position="755"/>
        <end position="962"/>
    </location>
</feature>
<dbReference type="PROSITE" id="PS50112">
    <property type="entry name" value="PAS"/>
    <property type="match status" value="6"/>
</dbReference>
<dbReference type="GO" id="GO:0006355">
    <property type="term" value="P:regulation of DNA-templated transcription"/>
    <property type="evidence" value="ECO:0007669"/>
    <property type="project" value="InterPro"/>
</dbReference>
<accession>A0A1I0QDT1</accession>
<dbReference type="EMBL" id="FOJA01000001">
    <property type="protein sequence ID" value="SEW25219.1"/>
    <property type="molecule type" value="Genomic_DNA"/>
</dbReference>
<reference evidence="10 11" key="1">
    <citation type="submission" date="2016-10" db="EMBL/GenBank/DDBJ databases">
        <authorList>
            <person name="de Groot N.N."/>
        </authorList>
    </citation>
    <scope>NUCLEOTIDE SEQUENCE [LARGE SCALE GENOMIC DNA]</scope>
    <source>
        <strain evidence="10 11">CGMCC 1.5337</strain>
    </source>
</reference>
<feature type="domain" description="PAC" evidence="9">
    <location>
        <begin position="434"/>
        <end position="486"/>
    </location>
</feature>
<keyword evidence="11" id="KW-1185">Reference proteome</keyword>
<feature type="domain" description="PAC" evidence="9">
    <location>
        <begin position="692"/>
        <end position="744"/>
    </location>
</feature>
<dbReference type="Gene3D" id="3.30.450.20">
    <property type="entry name" value="PAS domain"/>
    <property type="match status" value="6"/>
</dbReference>
<dbReference type="InterPro" id="IPR052162">
    <property type="entry name" value="Sensor_kinase/Photoreceptor"/>
</dbReference>
<keyword evidence="5" id="KW-0418">Kinase</keyword>
<protein>
    <recommendedName>
        <fullName evidence="2">histidine kinase</fullName>
        <ecNumber evidence="2">2.7.13.3</ecNumber>
    </recommendedName>
</protein>
<dbReference type="Gene3D" id="3.30.565.10">
    <property type="entry name" value="Histidine kinase-like ATPase, C-terminal domain"/>
    <property type="match status" value="1"/>
</dbReference>
<dbReference type="SMART" id="SM00091">
    <property type="entry name" value="PAS"/>
    <property type="match status" value="6"/>
</dbReference>
<keyword evidence="6" id="KW-0175">Coiled coil</keyword>
<dbReference type="SMART" id="SM00387">
    <property type="entry name" value="HATPase_c"/>
    <property type="match status" value="1"/>
</dbReference>
<feature type="domain" description="PAS" evidence="8">
    <location>
        <begin position="9"/>
        <end position="79"/>
    </location>
</feature>
<evidence type="ECO:0000256" key="6">
    <source>
        <dbReference type="SAM" id="Coils"/>
    </source>
</evidence>
<dbReference type="Pfam" id="PF08448">
    <property type="entry name" value="PAS_4"/>
    <property type="match status" value="3"/>
</dbReference>
<dbReference type="SUPFAM" id="SSF55785">
    <property type="entry name" value="PYP-like sensor domain (PAS domain)"/>
    <property type="match status" value="6"/>
</dbReference>
<feature type="coiled-coil region" evidence="6">
    <location>
        <begin position="600"/>
        <end position="627"/>
    </location>
</feature>
<dbReference type="InterPro" id="IPR013767">
    <property type="entry name" value="PAS_fold"/>
</dbReference>
<dbReference type="InterPro" id="IPR013655">
    <property type="entry name" value="PAS_fold_3"/>
</dbReference>
<evidence type="ECO:0000256" key="2">
    <source>
        <dbReference type="ARBA" id="ARBA00012438"/>
    </source>
</evidence>
<dbReference type="OrthoDB" id="3369at2157"/>
<dbReference type="CDD" id="cd00075">
    <property type="entry name" value="HATPase"/>
    <property type="match status" value="1"/>
</dbReference>
<evidence type="ECO:0000259" key="7">
    <source>
        <dbReference type="PROSITE" id="PS50109"/>
    </source>
</evidence>
<dbReference type="InterPro" id="IPR000014">
    <property type="entry name" value="PAS"/>
</dbReference>
<dbReference type="InterPro" id="IPR000700">
    <property type="entry name" value="PAS-assoc_C"/>
</dbReference>
<feature type="domain" description="PAS" evidence="8">
    <location>
        <begin position="617"/>
        <end position="688"/>
    </location>
</feature>
<sequence>MDARDQCWSTAPATDVLDSIDEPLFAVDGDGRVVFVNEPAAALLGRDGASLVGESAWGVLRERFDASAPDALERAMADGADVSFETYAEPREAWFRVRAFPFRDGLTVRLNEAPEQPVDGLSDAVDAADDGIAVLDDGQFVYVNRAYADTFGFAADELLGSDWRRLYEGDAVERLEETVLPAIERDGQWRGVAVGTKRDGSSVEHEVTLSRVEGDRLVCTSRDVTERKRRERQLERQRTRLRVLFDNSPDGIVIHDAEGAVLDANQTECDTLGIDRETLLSMNVAEFEVGYDREELQAMWAEMAEGDVLKVEGEHRRGDGEVFPVEIWVNKVTVNGTEQFIAVDREVTERVARERELERSREFIETAQESASIGGWGVEFPSESLRWTDEVYRIHGLTPDADVTLADAIEFYHPDDRETITDAFERLRTDGEPYDVQLRIRTQASETRWVRAVAEPQFDDDGAVTGAIGIFQDITDRKASERELRETKERLDLAVEGANLGIWDWDVETDGVAFNDRWATMLGLSPDEVDPHLDTWEERVHPDDMERVEAALTPHMEGETELYDCEHRMRTTDGDWKWIRDAGKVVERDEDGTPLRAVGIHLDIDERKEYEKTLEQTREELRQIIDLVPDLLFAKDENGVYLLANETTAEAYGMEPDAVEGKTERDILPDADESTDFQEDDRRVMESGEPLEIPEEELTTADGETRLFRTTKIPYTVAGRDETAVLGYARDITDLKTYERQLETQRDNLNILNQIVRHDIRNSLNIVVGYAEFLEDHVDDDGVEYLEPVVNAAREAIDITTSAREVTELLLQAETDLSRTNLQRVLQHRIDDVQSSDRSVLVTTDGSLSDTPVLADDMLGSVFRNLLQNAILHNDADVPEIRLSTTEFEDCVRVSIADNGGGIPDDRKDVIFDEGARGIDSDGTGLGLYLVRTLVNRYDGAVWVEDNENGGATFVVELPRADSATSA</sequence>
<keyword evidence="3" id="KW-0597">Phosphoprotein</keyword>
<dbReference type="PANTHER" id="PTHR43304">
    <property type="entry name" value="PHYTOCHROME-LIKE PROTEIN CPH1"/>
    <property type="match status" value="1"/>
</dbReference>